<sequence>MKKEQINDEAKFLEIVDSGKPKTSLGNGLYFLKTKLNDQFFEFRKTIEGQEITKLIGKYPSMPLREARVEADKLLAEVGASKTEKDDREFSAKIKKIYSSIKAINPRKEKEKIPCFRDIDDANEFINALNSKVPFKVIRDERTPSLPNGIETEIYAAIWLLLLTPLSIEDFISANWDNVRPSRFNNTATCLWTLSSQDNKIRYLTLPNKASIAVEYLNDNFSGRFTGKVFPHLSTCTEKEINTKLIATIKEIWPQYKIDPTQFRHFFIHIASEYSAFKPEFIKSYALTNNFHNLCHVSQHALADWWDYQLINNNCAFESVYGTLGRL</sequence>
<dbReference type="RefSeq" id="WP_186942867.1">
    <property type="nucleotide sequence ID" value="NZ_JACOGA010000014.1"/>
</dbReference>
<comment type="caution">
    <text evidence="1">The sequence shown here is derived from an EMBL/GenBank/DDBJ whole genome shotgun (WGS) entry which is preliminary data.</text>
</comment>
<dbReference type="SUPFAM" id="SSF56349">
    <property type="entry name" value="DNA breaking-rejoining enzymes"/>
    <property type="match status" value="1"/>
</dbReference>
<keyword evidence="2" id="KW-1185">Reference proteome</keyword>
<dbReference type="Gene3D" id="3.30.160.390">
    <property type="entry name" value="Integrase, DNA-binding domain"/>
    <property type="match status" value="1"/>
</dbReference>
<reference evidence="1 2" key="1">
    <citation type="submission" date="2020-08" db="EMBL/GenBank/DDBJ databases">
        <title>Novel species isolated from subtropical streams in China.</title>
        <authorList>
            <person name="Lu H."/>
        </authorList>
    </citation>
    <scope>NUCLEOTIDE SEQUENCE [LARGE SCALE GENOMIC DNA]</scope>
    <source>
        <strain evidence="1 2">LX15W</strain>
    </source>
</reference>
<protein>
    <submittedName>
        <fullName evidence="1">DUF4102 domain-containing protein</fullName>
    </submittedName>
</protein>
<evidence type="ECO:0000313" key="1">
    <source>
        <dbReference type="EMBL" id="MBC3874879.1"/>
    </source>
</evidence>
<name>A0ABR6YED7_9BURK</name>
<dbReference type="Proteomes" id="UP000624279">
    <property type="component" value="Unassembled WGS sequence"/>
</dbReference>
<gene>
    <name evidence="1" type="ORF">H8K55_14905</name>
</gene>
<organism evidence="1 2">
    <name type="scientific">Undibacterium flavidum</name>
    <dbReference type="NCBI Taxonomy" id="2762297"/>
    <lineage>
        <taxon>Bacteria</taxon>
        <taxon>Pseudomonadati</taxon>
        <taxon>Pseudomonadota</taxon>
        <taxon>Betaproteobacteria</taxon>
        <taxon>Burkholderiales</taxon>
        <taxon>Oxalobacteraceae</taxon>
        <taxon>Undibacterium</taxon>
    </lineage>
</organism>
<evidence type="ECO:0000313" key="2">
    <source>
        <dbReference type="Proteomes" id="UP000624279"/>
    </source>
</evidence>
<accession>A0ABR6YED7</accession>
<dbReference type="InterPro" id="IPR038488">
    <property type="entry name" value="Integrase_DNA-bd_sf"/>
</dbReference>
<proteinExistence type="predicted"/>
<dbReference type="InterPro" id="IPR011010">
    <property type="entry name" value="DNA_brk_join_enz"/>
</dbReference>
<dbReference type="EMBL" id="JACOGA010000014">
    <property type="protein sequence ID" value="MBC3874879.1"/>
    <property type="molecule type" value="Genomic_DNA"/>
</dbReference>